<dbReference type="EMBL" id="LN902842">
    <property type="protein sequence ID" value="CUT98623.1"/>
    <property type="molecule type" value="Genomic_DNA"/>
</dbReference>
<protein>
    <submittedName>
        <fullName evidence="1">Podospora anserina S mat+ genomic DNA chromosome 2, supercontig 2</fullName>
    </submittedName>
</protein>
<organism evidence="1 2">
    <name type="scientific">Echinococcus multilocularis</name>
    <name type="common">Fox tapeworm</name>
    <dbReference type="NCBI Taxonomy" id="6211"/>
    <lineage>
        <taxon>Eukaryota</taxon>
        <taxon>Metazoa</taxon>
        <taxon>Spiralia</taxon>
        <taxon>Lophotrochozoa</taxon>
        <taxon>Platyhelminthes</taxon>
        <taxon>Cestoda</taxon>
        <taxon>Eucestoda</taxon>
        <taxon>Cyclophyllidea</taxon>
        <taxon>Taeniidae</taxon>
        <taxon>Echinococcus</taxon>
    </lineage>
</organism>
<sequence length="126" mass="13840">MSNLQRIKHIGIVPNGKEFEVTGLNKEVDAKLLKALGVERCKVAGVFYIPIRQCAAVSSTPGITIGVMRVGSADPLETATFKVTVVIHVTVTIVDVERMEREKMRTRRVRRKFGRGVITDEGGSGF</sequence>
<proteinExistence type="predicted"/>
<evidence type="ECO:0000313" key="2">
    <source>
        <dbReference type="Proteomes" id="UP000017246"/>
    </source>
</evidence>
<accession>A0A0S4MIK4</accession>
<reference evidence="1" key="2">
    <citation type="submission" date="2015-11" db="EMBL/GenBank/DDBJ databases">
        <authorList>
            <person name="Zhang Y."/>
            <person name="Guo Z."/>
        </authorList>
    </citation>
    <scope>NUCLEOTIDE SEQUENCE</scope>
</reference>
<dbReference type="AlphaFoldDB" id="A0A0S4MIK4"/>
<reference evidence="1" key="1">
    <citation type="journal article" date="2013" name="Nature">
        <title>The genomes of four tapeworm species reveal adaptations to parasitism.</title>
        <authorList>
            <person name="Tsai I.J."/>
            <person name="Zarowiecki M."/>
            <person name="Holroyd N."/>
            <person name="Garciarrubio A."/>
            <person name="Sanchez-Flores A."/>
            <person name="Brooks K.L."/>
            <person name="Tracey A."/>
            <person name="Bobes R.J."/>
            <person name="Fragoso G."/>
            <person name="Sciutto E."/>
            <person name="Aslett M."/>
            <person name="Beasley H."/>
            <person name="Bennett H.M."/>
            <person name="Cai J."/>
            <person name="Camicia F."/>
            <person name="Clark R."/>
            <person name="Cucher M."/>
            <person name="De Silva N."/>
            <person name="Day T.A."/>
            <person name="Deplazes P."/>
            <person name="Estrada K."/>
            <person name="Fernandez C."/>
            <person name="Holland P.W."/>
            <person name="Hou J."/>
            <person name="Hu S."/>
            <person name="Huckvale T."/>
            <person name="Hung S.S."/>
            <person name="Kamenetzky L."/>
            <person name="Keane J.A."/>
            <person name="Kiss F."/>
            <person name="Koziol U."/>
            <person name="Lambert O."/>
            <person name="Liu K."/>
            <person name="Luo X."/>
            <person name="Luo Y."/>
            <person name="Macchiaroli N."/>
            <person name="Nichol S."/>
            <person name="Paps J."/>
            <person name="Parkinson J."/>
            <person name="Pouchkina-Stantcheva N."/>
            <person name="Riddiford N."/>
            <person name="Rosenzvit M."/>
            <person name="Salinas G."/>
            <person name="Wasmuth J.D."/>
            <person name="Zamanian M."/>
            <person name="Zheng Y."/>
            <person name="Cai X."/>
            <person name="Soberon X."/>
            <person name="Olson P.D."/>
            <person name="Laclette J.P."/>
            <person name="Brehm K."/>
            <person name="Berriman M."/>
            <person name="Garciarrubio A."/>
            <person name="Bobes R.J."/>
            <person name="Fragoso G."/>
            <person name="Sanchez-Flores A."/>
            <person name="Estrada K."/>
            <person name="Cevallos M.A."/>
            <person name="Morett E."/>
            <person name="Gonzalez V."/>
            <person name="Portillo T."/>
            <person name="Ochoa-Leyva A."/>
            <person name="Jose M.V."/>
            <person name="Sciutto E."/>
            <person name="Landa A."/>
            <person name="Jimenez L."/>
            <person name="Valdes V."/>
            <person name="Carrero J.C."/>
            <person name="Larralde C."/>
            <person name="Morales-Montor J."/>
            <person name="Limon-Lason J."/>
            <person name="Soberon X."/>
            <person name="Laclette J.P."/>
        </authorList>
    </citation>
    <scope>NUCLEOTIDE SEQUENCE [LARGE SCALE GENOMIC DNA]</scope>
</reference>
<dbReference type="OrthoDB" id="10605201at2759"/>
<dbReference type="Proteomes" id="UP000017246">
    <property type="component" value="Unassembled WGS sequence"/>
</dbReference>
<keyword evidence="2" id="KW-1185">Reference proteome</keyword>
<name>A0A0S4MIK4_ECHMU</name>
<evidence type="ECO:0000313" key="1">
    <source>
        <dbReference type="EMBL" id="CUT98623.1"/>
    </source>
</evidence>